<feature type="compositionally biased region" description="Basic and acidic residues" evidence="6">
    <location>
        <begin position="31"/>
        <end position="45"/>
    </location>
</feature>
<evidence type="ECO:0000259" key="8">
    <source>
        <dbReference type="Pfam" id="PF06271"/>
    </source>
</evidence>
<keyword evidence="4 7" id="KW-1133">Transmembrane helix</keyword>
<organism evidence="9 10">
    <name type="scientific">Shewanella insulae</name>
    <dbReference type="NCBI Taxonomy" id="2681496"/>
    <lineage>
        <taxon>Bacteria</taxon>
        <taxon>Pseudomonadati</taxon>
        <taxon>Pseudomonadota</taxon>
        <taxon>Gammaproteobacteria</taxon>
        <taxon>Alteromonadales</taxon>
        <taxon>Shewanellaceae</taxon>
        <taxon>Shewanella</taxon>
    </lineage>
</organism>
<dbReference type="GO" id="GO:0005886">
    <property type="term" value="C:plasma membrane"/>
    <property type="evidence" value="ECO:0007669"/>
    <property type="project" value="UniProtKB-SubCell"/>
</dbReference>
<dbReference type="EMBL" id="WRPA01000008">
    <property type="protein sequence ID" value="MXR69130.1"/>
    <property type="molecule type" value="Genomic_DNA"/>
</dbReference>
<evidence type="ECO:0000256" key="2">
    <source>
        <dbReference type="ARBA" id="ARBA00022475"/>
    </source>
</evidence>
<evidence type="ECO:0000313" key="10">
    <source>
        <dbReference type="Proteomes" id="UP000474778"/>
    </source>
</evidence>
<sequence length="442" mass="48302">MPSTEHQSANPKSSEKTQESKSQSANTKGSKIKEPKTKGSKTKDPKTMVTPFAFHVAPELLYTPLASPLKRGLAMLIDGLLISVLAEQAGALFILLVGLTLVIERRSHQLGKALKWGLYLAMLLMTIWVTSDNIISYGEADKDREGDKLAQTTNQQAESLNALKVMPQILALSLCEEASCAEEKLTKLLGALDSLKVSDKEKVTLASQLIDELSLPSQEKQVLMQRLNQAYPNVYAVKQGRVKQDALKPDALKQETVEQEVGETSPALKASLNEGEAALDQQVSKVAEPGQQGTSDEPAALVIDPDDLDEEEDEPSPYSLLEWAKGILNDLGLGFGWAAFYFTIFTAWFDGQTLGKKLLNIRVVPLDASSISLWDAFGRYGGYGAGFATGLLGFLQIYWDANRQAIQDKISETVVIDLSKPRELPKEMPKELPSEEPAKGIV</sequence>
<gene>
    <name evidence="9" type="ORF">GNT65_10660</name>
</gene>
<feature type="transmembrane region" description="Helical" evidence="7">
    <location>
        <begin position="116"/>
        <end position="135"/>
    </location>
</feature>
<name>A0A6L7HYL8_9GAMM</name>
<comment type="subcellular location">
    <subcellularLocation>
        <location evidence="1">Cell membrane</location>
        <topology evidence="1">Multi-pass membrane protein</topology>
    </subcellularLocation>
</comment>
<feature type="transmembrane region" description="Helical" evidence="7">
    <location>
        <begin position="380"/>
        <end position="399"/>
    </location>
</feature>
<dbReference type="PANTHER" id="PTHR36115">
    <property type="entry name" value="PROLINE-RICH ANTIGEN HOMOLOG-RELATED"/>
    <property type="match status" value="1"/>
</dbReference>
<dbReference type="PANTHER" id="PTHR36115:SF6">
    <property type="entry name" value="PROLINE-RICH ANTIGEN HOMOLOG"/>
    <property type="match status" value="1"/>
</dbReference>
<evidence type="ECO:0000256" key="5">
    <source>
        <dbReference type="ARBA" id="ARBA00023136"/>
    </source>
</evidence>
<evidence type="ECO:0000256" key="3">
    <source>
        <dbReference type="ARBA" id="ARBA00022692"/>
    </source>
</evidence>
<proteinExistence type="predicted"/>
<accession>A0A6L7HYL8</accession>
<keyword evidence="2" id="KW-1003">Cell membrane</keyword>
<keyword evidence="3 7" id="KW-0812">Transmembrane</keyword>
<evidence type="ECO:0000256" key="1">
    <source>
        <dbReference type="ARBA" id="ARBA00004651"/>
    </source>
</evidence>
<evidence type="ECO:0000256" key="4">
    <source>
        <dbReference type="ARBA" id="ARBA00022989"/>
    </source>
</evidence>
<evidence type="ECO:0000256" key="6">
    <source>
        <dbReference type="SAM" id="MobiDB-lite"/>
    </source>
</evidence>
<evidence type="ECO:0000313" key="9">
    <source>
        <dbReference type="EMBL" id="MXR69130.1"/>
    </source>
</evidence>
<feature type="domain" description="RDD" evidence="8">
    <location>
        <begin position="333"/>
        <end position="411"/>
    </location>
</feature>
<comment type="caution">
    <text evidence="9">The sequence shown here is derived from an EMBL/GenBank/DDBJ whole genome shotgun (WGS) entry which is preliminary data.</text>
</comment>
<feature type="transmembrane region" description="Helical" evidence="7">
    <location>
        <begin position="331"/>
        <end position="349"/>
    </location>
</feature>
<dbReference type="Pfam" id="PF06271">
    <property type="entry name" value="RDD"/>
    <property type="match status" value="1"/>
</dbReference>
<feature type="transmembrane region" description="Helical" evidence="7">
    <location>
        <begin position="80"/>
        <end position="104"/>
    </location>
</feature>
<keyword evidence="10" id="KW-1185">Reference proteome</keyword>
<dbReference type="InterPro" id="IPR010432">
    <property type="entry name" value="RDD"/>
</dbReference>
<reference evidence="9 10" key="1">
    <citation type="submission" date="2019-12" db="EMBL/GenBank/DDBJ databases">
        <title>Shewanella insulae sp. nov., isolated from a tidal flat.</title>
        <authorList>
            <person name="Yoon J.-H."/>
        </authorList>
    </citation>
    <scope>NUCLEOTIDE SEQUENCE [LARGE SCALE GENOMIC DNA]</scope>
    <source>
        <strain evidence="9 10">JBTF-M18</strain>
    </source>
</reference>
<feature type="compositionally biased region" description="Polar residues" evidence="6">
    <location>
        <begin position="1"/>
        <end position="11"/>
    </location>
</feature>
<evidence type="ECO:0000256" key="7">
    <source>
        <dbReference type="SAM" id="Phobius"/>
    </source>
</evidence>
<dbReference type="InterPro" id="IPR051791">
    <property type="entry name" value="Pra-immunoreactive"/>
</dbReference>
<dbReference type="Proteomes" id="UP000474778">
    <property type="component" value="Unassembled WGS sequence"/>
</dbReference>
<dbReference type="AlphaFoldDB" id="A0A6L7HYL8"/>
<keyword evidence="5 7" id="KW-0472">Membrane</keyword>
<protein>
    <submittedName>
        <fullName evidence="9">RDD family protein</fullName>
    </submittedName>
</protein>
<feature type="region of interest" description="Disordered" evidence="6">
    <location>
        <begin position="1"/>
        <end position="45"/>
    </location>
</feature>